<proteinExistence type="predicted"/>
<feature type="chain" id="PRO_5036262392" evidence="2">
    <location>
        <begin position="22"/>
        <end position="100"/>
    </location>
</feature>
<dbReference type="EMBL" id="HBUF01535508">
    <property type="protein sequence ID" value="CAG6753160.1"/>
    <property type="molecule type" value="Transcribed_RNA"/>
</dbReference>
<evidence type="ECO:0000256" key="1">
    <source>
        <dbReference type="SAM" id="MobiDB-lite"/>
    </source>
</evidence>
<protein>
    <submittedName>
        <fullName evidence="3">Uncharacterized protein</fullName>
    </submittedName>
</protein>
<accession>A0A8D8WL53</accession>
<name>A0A8D8WL53_9HEMI</name>
<evidence type="ECO:0000313" key="3">
    <source>
        <dbReference type="EMBL" id="CAG6662195.1"/>
    </source>
</evidence>
<organism evidence="3">
    <name type="scientific">Cacopsylla melanoneura</name>
    <dbReference type="NCBI Taxonomy" id="428564"/>
    <lineage>
        <taxon>Eukaryota</taxon>
        <taxon>Metazoa</taxon>
        <taxon>Ecdysozoa</taxon>
        <taxon>Arthropoda</taxon>
        <taxon>Hexapoda</taxon>
        <taxon>Insecta</taxon>
        <taxon>Pterygota</taxon>
        <taxon>Neoptera</taxon>
        <taxon>Paraneoptera</taxon>
        <taxon>Hemiptera</taxon>
        <taxon>Sternorrhyncha</taxon>
        <taxon>Psylloidea</taxon>
        <taxon>Psyllidae</taxon>
        <taxon>Psyllinae</taxon>
        <taxon>Cacopsylla</taxon>
    </lineage>
</organism>
<feature type="signal peptide" evidence="2">
    <location>
        <begin position="1"/>
        <end position="21"/>
    </location>
</feature>
<feature type="region of interest" description="Disordered" evidence="1">
    <location>
        <begin position="74"/>
        <end position="100"/>
    </location>
</feature>
<dbReference type="AlphaFoldDB" id="A0A8D8WL53"/>
<reference evidence="3" key="1">
    <citation type="submission" date="2021-05" db="EMBL/GenBank/DDBJ databases">
        <authorList>
            <person name="Alioto T."/>
            <person name="Alioto T."/>
            <person name="Gomez Garrido J."/>
        </authorList>
    </citation>
    <scope>NUCLEOTIDE SEQUENCE</scope>
</reference>
<dbReference type="EMBL" id="HBUF01201901">
    <property type="protein sequence ID" value="CAG6662193.1"/>
    <property type="molecule type" value="Transcribed_RNA"/>
</dbReference>
<sequence length="100" mass="11783">MSLTMKFQWCLKMRIILISNLSHLWLRVCFHPQPYLQFLHLWPHLETITLILMNGSPSPSSSLPWFDSHPAKWSTPALSRTKKWRCSPRPRRSSRVDGGR</sequence>
<dbReference type="EMBL" id="HBUF01201902">
    <property type="protein sequence ID" value="CAG6662195.1"/>
    <property type="molecule type" value="Transcribed_RNA"/>
</dbReference>
<feature type="compositionally biased region" description="Basic residues" evidence="1">
    <location>
        <begin position="80"/>
        <end position="93"/>
    </location>
</feature>
<keyword evidence="2" id="KW-0732">Signal</keyword>
<evidence type="ECO:0000256" key="2">
    <source>
        <dbReference type="SAM" id="SignalP"/>
    </source>
</evidence>